<name>A0A9P6Q079_9FUNG</name>
<dbReference type="EMBL" id="JAAAJA010000245">
    <property type="protein sequence ID" value="KAG0257819.1"/>
    <property type="molecule type" value="Genomic_DNA"/>
</dbReference>
<comment type="caution">
    <text evidence="1">The sequence shown here is derived from an EMBL/GenBank/DDBJ whole genome shotgun (WGS) entry which is preliminary data.</text>
</comment>
<evidence type="ECO:0000313" key="1">
    <source>
        <dbReference type="EMBL" id="KAG0257819.1"/>
    </source>
</evidence>
<dbReference type="GO" id="GO:0006401">
    <property type="term" value="P:RNA catabolic process"/>
    <property type="evidence" value="ECO:0007669"/>
    <property type="project" value="InterPro"/>
</dbReference>
<dbReference type="Gene3D" id="2.40.128.680">
    <property type="match status" value="1"/>
</dbReference>
<protein>
    <submittedName>
        <fullName evidence="1">Uncharacterized protein</fullName>
    </submittedName>
</protein>
<dbReference type="GO" id="GO:0032299">
    <property type="term" value="C:ribonuclease H2 complex"/>
    <property type="evidence" value="ECO:0007669"/>
    <property type="project" value="InterPro"/>
</dbReference>
<dbReference type="Proteomes" id="UP000726737">
    <property type="component" value="Unassembled WGS sequence"/>
</dbReference>
<dbReference type="PANTHER" id="PTHR47204">
    <property type="entry name" value="OS02G0168900 PROTEIN"/>
    <property type="match status" value="1"/>
</dbReference>
<dbReference type="InterPro" id="IPR013924">
    <property type="entry name" value="RNase_H2_suC"/>
</dbReference>
<organism evidence="1 2">
    <name type="scientific">Mortierella polycephala</name>
    <dbReference type="NCBI Taxonomy" id="41804"/>
    <lineage>
        <taxon>Eukaryota</taxon>
        <taxon>Fungi</taxon>
        <taxon>Fungi incertae sedis</taxon>
        <taxon>Mucoromycota</taxon>
        <taxon>Mortierellomycotina</taxon>
        <taxon>Mortierellomycetes</taxon>
        <taxon>Mortierellales</taxon>
        <taxon>Mortierellaceae</taxon>
        <taxon>Mortierella</taxon>
    </lineage>
</organism>
<dbReference type="CDD" id="cd09271">
    <property type="entry name" value="RNase_H2-C"/>
    <property type="match status" value="1"/>
</dbReference>
<reference evidence="1" key="1">
    <citation type="journal article" date="2020" name="Fungal Divers.">
        <title>Resolving the Mortierellaceae phylogeny through synthesis of multi-gene phylogenetics and phylogenomics.</title>
        <authorList>
            <person name="Vandepol N."/>
            <person name="Liber J."/>
            <person name="Desiro A."/>
            <person name="Na H."/>
            <person name="Kennedy M."/>
            <person name="Barry K."/>
            <person name="Grigoriev I.V."/>
            <person name="Miller A.N."/>
            <person name="O'Donnell K."/>
            <person name="Stajich J.E."/>
            <person name="Bonito G."/>
        </authorList>
    </citation>
    <scope>NUCLEOTIDE SEQUENCE</scope>
    <source>
        <strain evidence="1">KOD948</strain>
    </source>
</reference>
<sequence length="241" mass="26190">MESILEQPTANLLPSTKHLDRTSLNLLPCGIQHNGKANINQFFFLVDGQYVSETPEPGAAQASASSEPCTVIAETLEATTTSATTTATEAMASNENGTTTSITSVSTTTAIAGNAIRTDALPATSTPVLEVSFRGRTLKGTTISVPEGYMGSIYGPYDAAARHNNSNSNGMDMDMDMNDEDQEYEAMLKGMQEERKTMRTKAQFKEFMVWGHDEQPSVRNDKVVKAMQWIDIAKVLHEPLC</sequence>
<proteinExistence type="predicted"/>
<dbReference type="Pfam" id="PF08615">
    <property type="entry name" value="RNase_H2_suC"/>
    <property type="match status" value="1"/>
</dbReference>
<dbReference type="PANTHER" id="PTHR47204:SF1">
    <property type="entry name" value="RIBONUCLEASE H2 SUBUNIT C"/>
    <property type="match status" value="1"/>
</dbReference>
<dbReference type="AlphaFoldDB" id="A0A9P6Q079"/>
<accession>A0A9P6Q079</accession>
<gene>
    <name evidence="1" type="ORF">BG011_003748</name>
</gene>
<keyword evidence="2" id="KW-1185">Reference proteome</keyword>
<dbReference type="OrthoDB" id="6222486at2759"/>
<evidence type="ECO:0000313" key="2">
    <source>
        <dbReference type="Proteomes" id="UP000726737"/>
    </source>
</evidence>